<dbReference type="EMBL" id="JBJKFK010000521">
    <property type="protein sequence ID" value="KAL3316544.1"/>
    <property type="molecule type" value="Genomic_DNA"/>
</dbReference>
<keyword evidence="4" id="KW-0677">Repeat</keyword>
<keyword evidence="7" id="KW-0832">Ubl conjugation</keyword>
<proteinExistence type="predicted"/>
<evidence type="ECO:0000256" key="11">
    <source>
        <dbReference type="PROSITE-ProRule" id="PRU00042"/>
    </source>
</evidence>
<organism evidence="14 15">
    <name type="scientific">Cichlidogyrus casuarinus</name>
    <dbReference type="NCBI Taxonomy" id="1844966"/>
    <lineage>
        <taxon>Eukaryota</taxon>
        <taxon>Metazoa</taxon>
        <taxon>Spiralia</taxon>
        <taxon>Lophotrochozoa</taxon>
        <taxon>Platyhelminthes</taxon>
        <taxon>Monogenea</taxon>
        <taxon>Monopisthocotylea</taxon>
        <taxon>Dactylogyridea</taxon>
        <taxon>Ancyrocephalidae</taxon>
        <taxon>Cichlidogyrus</taxon>
    </lineage>
</organism>
<keyword evidence="3" id="KW-0479">Metal-binding</keyword>
<dbReference type="FunFam" id="3.30.160.60:FF:000046">
    <property type="entry name" value="Putative B-cell lymphoma/leukemia 11A"/>
    <property type="match status" value="1"/>
</dbReference>
<evidence type="ECO:0000256" key="1">
    <source>
        <dbReference type="ARBA" id="ARBA00004123"/>
    </source>
</evidence>
<evidence type="ECO:0000313" key="15">
    <source>
        <dbReference type="Proteomes" id="UP001626550"/>
    </source>
</evidence>
<evidence type="ECO:0000313" key="14">
    <source>
        <dbReference type="EMBL" id="KAL3316544.1"/>
    </source>
</evidence>
<evidence type="ECO:0000256" key="12">
    <source>
        <dbReference type="SAM" id="MobiDB-lite"/>
    </source>
</evidence>
<evidence type="ECO:0000256" key="6">
    <source>
        <dbReference type="ARBA" id="ARBA00022833"/>
    </source>
</evidence>
<gene>
    <name evidence="14" type="ORF">Ciccas_004803</name>
</gene>
<dbReference type="InterPro" id="IPR051497">
    <property type="entry name" value="Dev/Hematopoietic_TF"/>
</dbReference>
<evidence type="ECO:0000256" key="9">
    <source>
        <dbReference type="ARBA" id="ARBA00023163"/>
    </source>
</evidence>
<comment type="subcellular location">
    <subcellularLocation>
        <location evidence="1">Nucleus</location>
    </subcellularLocation>
</comment>
<keyword evidence="5 11" id="KW-0863">Zinc-finger</keyword>
<keyword evidence="8" id="KW-0805">Transcription regulation</keyword>
<evidence type="ECO:0000256" key="8">
    <source>
        <dbReference type="ARBA" id="ARBA00023015"/>
    </source>
</evidence>
<dbReference type="GO" id="GO:0010468">
    <property type="term" value="P:regulation of gene expression"/>
    <property type="evidence" value="ECO:0007669"/>
    <property type="project" value="UniProtKB-ARBA"/>
</dbReference>
<feature type="region of interest" description="Disordered" evidence="12">
    <location>
        <begin position="60"/>
        <end position="79"/>
    </location>
</feature>
<keyword evidence="15" id="KW-1185">Reference proteome</keyword>
<reference evidence="14 15" key="1">
    <citation type="submission" date="2024-11" db="EMBL/GenBank/DDBJ databases">
        <title>Adaptive evolution of stress response genes in parasites aligns with host niche diversity.</title>
        <authorList>
            <person name="Hahn C."/>
            <person name="Resl P."/>
        </authorList>
    </citation>
    <scope>NUCLEOTIDE SEQUENCE [LARGE SCALE GENOMIC DNA]</scope>
    <source>
        <strain evidence="14">EGGRZ-B1_66</strain>
        <tissue evidence="14">Body</tissue>
    </source>
</reference>
<dbReference type="SUPFAM" id="SSF57667">
    <property type="entry name" value="beta-beta-alpha zinc fingers"/>
    <property type="match status" value="2"/>
</dbReference>
<feature type="domain" description="C2H2-type" evidence="13">
    <location>
        <begin position="134"/>
        <end position="161"/>
    </location>
</feature>
<dbReference type="PROSITE" id="PS00028">
    <property type="entry name" value="ZINC_FINGER_C2H2_1"/>
    <property type="match status" value="2"/>
</dbReference>
<dbReference type="Gene3D" id="3.30.160.60">
    <property type="entry name" value="Classic Zinc Finger"/>
    <property type="match status" value="2"/>
</dbReference>
<keyword evidence="2" id="KW-1017">Isopeptide bond</keyword>
<keyword evidence="10" id="KW-0539">Nucleus</keyword>
<dbReference type="InterPro" id="IPR013087">
    <property type="entry name" value="Znf_C2H2_type"/>
</dbReference>
<dbReference type="SMART" id="SM00355">
    <property type="entry name" value="ZnF_C2H2"/>
    <property type="match status" value="3"/>
</dbReference>
<sequence length="350" mass="38536">MDVTQSLIPSQGSLALSFMNQFLAATQNKLKLSPPETPTNISSESQKRFRGLLSVSDMLDSSSSEEVSSPPTKIPATTDLSACGSQETQRGMLALGAGPRRERRNDTCEFCGKVFKNCSNLTVHRRSHTGEKPYKCKLCNYACAQSSKLTRHMKTHGKDGKPSHFCKYCDTPFIVPSTLEKHMRKCAKSLHKTSPQNGLDFSPRKQSAMSRLTIHRSPRPGPPVPVGRFPFQLPSPRMMGLPSAGMKEAMPNDMFMKMRDFCRDMFAKSALANGEHGNGGNPASMEMASNIMNKFMELRRFKEMQSSSSAEAGKFPTFLPGFPIPGSAPMPNLCPEALLESMKATKQTLV</sequence>
<evidence type="ECO:0000256" key="2">
    <source>
        <dbReference type="ARBA" id="ARBA00022499"/>
    </source>
</evidence>
<dbReference type="Pfam" id="PF23611">
    <property type="entry name" value="zf-C2H2_16"/>
    <property type="match status" value="1"/>
</dbReference>
<dbReference type="Proteomes" id="UP001626550">
    <property type="component" value="Unassembled WGS sequence"/>
</dbReference>
<feature type="compositionally biased region" description="Low complexity" evidence="12">
    <location>
        <begin position="60"/>
        <end position="69"/>
    </location>
</feature>
<keyword evidence="9" id="KW-0804">Transcription</keyword>
<dbReference type="GO" id="GO:0008270">
    <property type="term" value="F:zinc ion binding"/>
    <property type="evidence" value="ECO:0007669"/>
    <property type="project" value="UniProtKB-KW"/>
</dbReference>
<evidence type="ECO:0000256" key="10">
    <source>
        <dbReference type="ARBA" id="ARBA00023242"/>
    </source>
</evidence>
<evidence type="ECO:0000256" key="3">
    <source>
        <dbReference type="ARBA" id="ARBA00022723"/>
    </source>
</evidence>
<evidence type="ECO:0000256" key="7">
    <source>
        <dbReference type="ARBA" id="ARBA00022843"/>
    </source>
</evidence>
<dbReference type="InterPro" id="IPR036236">
    <property type="entry name" value="Znf_C2H2_sf"/>
</dbReference>
<evidence type="ECO:0000256" key="5">
    <source>
        <dbReference type="ARBA" id="ARBA00022771"/>
    </source>
</evidence>
<evidence type="ECO:0000259" key="13">
    <source>
        <dbReference type="PROSITE" id="PS50157"/>
    </source>
</evidence>
<feature type="domain" description="C2H2-type" evidence="13">
    <location>
        <begin position="106"/>
        <end position="133"/>
    </location>
</feature>
<dbReference type="PROSITE" id="PS50157">
    <property type="entry name" value="ZINC_FINGER_C2H2_2"/>
    <property type="match status" value="2"/>
</dbReference>
<dbReference type="InterPro" id="IPR056438">
    <property type="entry name" value="Znf-C2H2_CTCF"/>
</dbReference>
<dbReference type="FunFam" id="3.30.160.60:FF:001175">
    <property type="entry name" value="Zinc finger, C2H2 type"/>
    <property type="match status" value="1"/>
</dbReference>
<dbReference type="GO" id="GO:0005634">
    <property type="term" value="C:nucleus"/>
    <property type="evidence" value="ECO:0007669"/>
    <property type="project" value="UniProtKB-SubCell"/>
</dbReference>
<accession>A0ABD2QAH0</accession>
<dbReference type="PANTHER" id="PTHR45993:SF6">
    <property type="entry name" value="C2H2-TYPE DOMAIN-CONTAINING PROTEIN"/>
    <property type="match status" value="1"/>
</dbReference>
<keyword evidence="6" id="KW-0862">Zinc</keyword>
<comment type="caution">
    <text evidence="14">The sequence shown here is derived from an EMBL/GenBank/DDBJ whole genome shotgun (WGS) entry which is preliminary data.</text>
</comment>
<dbReference type="Pfam" id="PF00096">
    <property type="entry name" value="zf-C2H2"/>
    <property type="match status" value="2"/>
</dbReference>
<name>A0ABD2QAH0_9PLAT</name>
<dbReference type="PANTHER" id="PTHR45993">
    <property type="entry name" value="B-CELL LYMPHOMA/LEUKEMIA 11"/>
    <property type="match status" value="1"/>
</dbReference>
<evidence type="ECO:0000256" key="4">
    <source>
        <dbReference type="ARBA" id="ARBA00022737"/>
    </source>
</evidence>
<protein>
    <recommendedName>
        <fullName evidence="13">C2H2-type domain-containing protein</fullName>
    </recommendedName>
</protein>
<dbReference type="AlphaFoldDB" id="A0ABD2QAH0"/>